<dbReference type="InterPro" id="IPR051615">
    <property type="entry name" value="Transcr_Regulatory_Elem"/>
</dbReference>
<comment type="caution">
    <text evidence="9">The sequence shown here is derived from an EMBL/GenBank/DDBJ whole genome shotgun (WGS) entry which is preliminary data.</text>
</comment>
<name>A0ABR1H9B3_9HYPO</name>
<dbReference type="InterPro" id="IPR036864">
    <property type="entry name" value="Zn2-C6_fun-type_DNA-bd_sf"/>
</dbReference>
<organism evidence="9 10">
    <name type="scientific">Neonectria punicea</name>
    <dbReference type="NCBI Taxonomy" id="979145"/>
    <lineage>
        <taxon>Eukaryota</taxon>
        <taxon>Fungi</taxon>
        <taxon>Dikarya</taxon>
        <taxon>Ascomycota</taxon>
        <taxon>Pezizomycotina</taxon>
        <taxon>Sordariomycetes</taxon>
        <taxon>Hypocreomycetidae</taxon>
        <taxon>Hypocreales</taxon>
        <taxon>Nectriaceae</taxon>
        <taxon>Neonectria</taxon>
    </lineage>
</organism>
<keyword evidence="6" id="KW-0539">Nucleus</keyword>
<evidence type="ECO:0000256" key="5">
    <source>
        <dbReference type="ARBA" id="ARBA00023163"/>
    </source>
</evidence>
<keyword evidence="3" id="KW-0805">Transcription regulation</keyword>
<dbReference type="PANTHER" id="PTHR31313:SF81">
    <property type="entry name" value="TY1 ENHANCER ACTIVATOR"/>
    <property type="match status" value="1"/>
</dbReference>
<feature type="region of interest" description="Disordered" evidence="7">
    <location>
        <begin position="127"/>
        <end position="149"/>
    </location>
</feature>
<gene>
    <name evidence="9" type="ORF">QQX98_004572</name>
</gene>
<dbReference type="InterPro" id="IPR007219">
    <property type="entry name" value="XnlR_reg_dom"/>
</dbReference>
<evidence type="ECO:0000256" key="4">
    <source>
        <dbReference type="ARBA" id="ARBA00023125"/>
    </source>
</evidence>
<evidence type="ECO:0000313" key="10">
    <source>
        <dbReference type="Proteomes" id="UP001498476"/>
    </source>
</evidence>
<dbReference type="EMBL" id="JAZAVJ010000057">
    <property type="protein sequence ID" value="KAK7417452.1"/>
    <property type="molecule type" value="Genomic_DNA"/>
</dbReference>
<dbReference type="Pfam" id="PF04082">
    <property type="entry name" value="Fungal_trans"/>
    <property type="match status" value="1"/>
</dbReference>
<feature type="domain" description="Xylanolytic transcriptional activator regulatory" evidence="8">
    <location>
        <begin position="207"/>
        <end position="283"/>
    </location>
</feature>
<accession>A0ABR1H9B3</accession>
<evidence type="ECO:0000256" key="6">
    <source>
        <dbReference type="ARBA" id="ARBA00023242"/>
    </source>
</evidence>
<dbReference type="Gene3D" id="4.10.240.10">
    <property type="entry name" value="Zn(2)-C6 fungal-type DNA-binding domain"/>
    <property type="match status" value="1"/>
</dbReference>
<dbReference type="CDD" id="cd12148">
    <property type="entry name" value="fungal_TF_MHR"/>
    <property type="match status" value="1"/>
</dbReference>
<keyword evidence="4" id="KW-0238">DNA-binding</keyword>
<keyword evidence="10" id="KW-1185">Reference proteome</keyword>
<evidence type="ECO:0000259" key="8">
    <source>
        <dbReference type="SMART" id="SM00906"/>
    </source>
</evidence>
<evidence type="ECO:0000256" key="7">
    <source>
        <dbReference type="SAM" id="MobiDB-lite"/>
    </source>
</evidence>
<keyword evidence="2" id="KW-0862">Zinc</keyword>
<keyword evidence="1" id="KW-0479">Metal-binding</keyword>
<protein>
    <recommendedName>
        <fullName evidence="8">Xylanolytic transcriptional activator regulatory domain-containing protein</fullName>
    </recommendedName>
</protein>
<keyword evidence="5" id="KW-0804">Transcription</keyword>
<evidence type="ECO:0000256" key="2">
    <source>
        <dbReference type="ARBA" id="ARBA00022833"/>
    </source>
</evidence>
<proteinExistence type="predicted"/>
<evidence type="ECO:0000256" key="1">
    <source>
        <dbReference type="ARBA" id="ARBA00022723"/>
    </source>
</evidence>
<dbReference type="Proteomes" id="UP001498476">
    <property type="component" value="Unassembled WGS sequence"/>
</dbReference>
<sequence length="388" mass="44131">MLYPCKSCADASQTCEYPDQDRKRRPVSLEYVTALETRVAWLESLLLSVKTATLGERDSMLHAVSFGNDFPSLDDNPRVLQVASALSGATRVNKTQRQQHQVRLELGPEGSLIYHGPTSIYRVETDKRAIPAGDRPSTSNAQEDDNMAIPPSPIYSGSDANFDHVAKHFGINMEDELITNALLQFFKWQYPHFMFIYREAFLREHFGDRIAFRMAQDLGFQKDPKHWVDHDSSLVTPEDLEVRRRIYWGCYTSDKTISIVLGRPVQLYHDDAEVELMERLPDFPEMDAWLSAGIKMPASDQHPTGDGSTAQPLVLCFKEQIVLSKIIERMLATLFSTRSNLDSLGRRVCIDTLNLDMCRWQESLPDSAKWNRWEPPKAPLLPSVAALQ</sequence>
<dbReference type="SMART" id="SM00906">
    <property type="entry name" value="Fungal_trans"/>
    <property type="match status" value="1"/>
</dbReference>
<evidence type="ECO:0000256" key="3">
    <source>
        <dbReference type="ARBA" id="ARBA00023015"/>
    </source>
</evidence>
<evidence type="ECO:0000313" key="9">
    <source>
        <dbReference type="EMBL" id="KAK7417452.1"/>
    </source>
</evidence>
<reference evidence="9 10" key="1">
    <citation type="journal article" date="2025" name="Microbiol. Resour. Announc.">
        <title>Draft genome sequences for Neonectria magnoliae and Neonectria punicea, canker pathogens of Liriodendron tulipifera and Acer saccharum in West Virginia.</title>
        <authorList>
            <person name="Petronek H.M."/>
            <person name="Kasson M.T."/>
            <person name="Metheny A.M."/>
            <person name="Stauder C.M."/>
            <person name="Lovett B."/>
            <person name="Lynch S.C."/>
            <person name="Garnas J.R."/>
            <person name="Kasson L.R."/>
            <person name="Stajich J.E."/>
        </authorList>
    </citation>
    <scope>NUCLEOTIDE SEQUENCE [LARGE SCALE GENOMIC DNA]</scope>
    <source>
        <strain evidence="9 10">NRRL 64653</strain>
    </source>
</reference>
<dbReference type="PANTHER" id="PTHR31313">
    <property type="entry name" value="TY1 ENHANCER ACTIVATOR"/>
    <property type="match status" value="1"/>
</dbReference>